<dbReference type="Pfam" id="PF00534">
    <property type="entry name" value="Glycos_transf_1"/>
    <property type="match status" value="1"/>
</dbReference>
<accession>A0A7C4BCC0</accession>
<dbReference type="Pfam" id="PF13439">
    <property type="entry name" value="Glyco_transf_4"/>
    <property type="match status" value="1"/>
</dbReference>
<protein>
    <submittedName>
        <fullName evidence="3">Glycosyltransferase family 4 protein</fullName>
    </submittedName>
</protein>
<dbReference type="CDD" id="cd03802">
    <property type="entry name" value="GT4_AviGT4-like"/>
    <property type="match status" value="1"/>
</dbReference>
<dbReference type="PANTHER" id="PTHR12526">
    <property type="entry name" value="GLYCOSYLTRANSFERASE"/>
    <property type="match status" value="1"/>
</dbReference>
<feature type="domain" description="Glycosyltransferase subfamily 4-like N-terminal" evidence="2">
    <location>
        <begin position="18"/>
        <end position="158"/>
    </location>
</feature>
<dbReference type="AlphaFoldDB" id="A0A7C4BCC0"/>
<dbReference type="PANTHER" id="PTHR12526:SF595">
    <property type="entry name" value="BLL5217 PROTEIN"/>
    <property type="match status" value="1"/>
</dbReference>
<sequence>MKILHASHISSYTPPKGYGGVELMVDTLAKEQIRRGHRVLVLGVKPRNAEVPYEFESVFEEPVKRPDVKHKVKYLWKLLLKSRDFDVIHIHFQPLALITSIIKWLRSKAVLLTLHADPSDLIARLGVPLVAISESQRRRLEKRGIKVVAVIYNGIDVTKYPFRLEKEDFFVYVGRIDETKGVHIAVQAAKRCNEKLVIIGPIASRSYFENFIKPLIDNENIVYLGEVDFETKVEYLSRAKALLYPVQYEEFFGIVMVEALATGTPVIGFAKGSVVEIVRDSVTGFLVKDVDEICQAMKRVDKLDGRECRKDVEEKFSSKIMAKYYEDLYQRLLNESV</sequence>
<dbReference type="EMBL" id="DTFF01000048">
    <property type="protein sequence ID" value="HGI87871.1"/>
    <property type="molecule type" value="Genomic_DNA"/>
</dbReference>
<proteinExistence type="predicted"/>
<evidence type="ECO:0000313" key="3">
    <source>
        <dbReference type="EMBL" id="HGI87871.1"/>
    </source>
</evidence>
<evidence type="ECO:0000259" key="2">
    <source>
        <dbReference type="Pfam" id="PF13439"/>
    </source>
</evidence>
<comment type="caution">
    <text evidence="3">The sequence shown here is derived from an EMBL/GenBank/DDBJ whole genome shotgun (WGS) entry which is preliminary data.</text>
</comment>
<feature type="domain" description="Glycosyl transferase family 1" evidence="1">
    <location>
        <begin position="165"/>
        <end position="301"/>
    </location>
</feature>
<dbReference type="InterPro" id="IPR028098">
    <property type="entry name" value="Glyco_trans_4-like_N"/>
</dbReference>
<dbReference type="SUPFAM" id="SSF53756">
    <property type="entry name" value="UDP-Glycosyltransferase/glycogen phosphorylase"/>
    <property type="match status" value="1"/>
</dbReference>
<name>A0A7C4BCC0_9CREN</name>
<reference evidence="3" key="1">
    <citation type="journal article" date="2020" name="mSystems">
        <title>Genome- and Community-Level Interaction Insights into Carbon Utilization and Element Cycling Functions of Hydrothermarchaeota in Hydrothermal Sediment.</title>
        <authorList>
            <person name="Zhou Z."/>
            <person name="Liu Y."/>
            <person name="Xu W."/>
            <person name="Pan J."/>
            <person name="Luo Z.H."/>
            <person name="Li M."/>
        </authorList>
    </citation>
    <scope>NUCLEOTIDE SEQUENCE [LARGE SCALE GENOMIC DNA]</scope>
    <source>
        <strain evidence="3">SpSt-732</strain>
    </source>
</reference>
<evidence type="ECO:0000259" key="1">
    <source>
        <dbReference type="Pfam" id="PF00534"/>
    </source>
</evidence>
<gene>
    <name evidence="3" type="ORF">ENV14_05750</name>
</gene>
<organism evidence="3">
    <name type="scientific">Ignisphaera aggregans</name>
    <dbReference type="NCBI Taxonomy" id="334771"/>
    <lineage>
        <taxon>Archaea</taxon>
        <taxon>Thermoproteota</taxon>
        <taxon>Thermoprotei</taxon>
        <taxon>Desulfurococcales</taxon>
        <taxon>Desulfurococcaceae</taxon>
        <taxon>Ignisphaera</taxon>
    </lineage>
</organism>
<dbReference type="InterPro" id="IPR001296">
    <property type="entry name" value="Glyco_trans_1"/>
</dbReference>
<dbReference type="Gene3D" id="3.40.50.2000">
    <property type="entry name" value="Glycogen Phosphorylase B"/>
    <property type="match status" value="2"/>
</dbReference>
<keyword evidence="3" id="KW-0808">Transferase</keyword>
<dbReference type="GO" id="GO:0016757">
    <property type="term" value="F:glycosyltransferase activity"/>
    <property type="evidence" value="ECO:0007669"/>
    <property type="project" value="InterPro"/>
</dbReference>